<organism evidence="5 6">
    <name type="scientific">Chironomus riparius</name>
    <dbReference type="NCBI Taxonomy" id="315576"/>
    <lineage>
        <taxon>Eukaryota</taxon>
        <taxon>Metazoa</taxon>
        <taxon>Ecdysozoa</taxon>
        <taxon>Arthropoda</taxon>
        <taxon>Hexapoda</taxon>
        <taxon>Insecta</taxon>
        <taxon>Pterygota</taxon>
        <taxon>Neoptera</taxon>
        <taxon>Endopterygota</taxon>
        <taxon>Diptera</taxon>
        <taxon>Nematocera</taxon>
        <taxon>Chironomoidea</taxon>
        <taxon>Chironomidae</taxon>
        <taxon>Chironominae</taxon>
        <taxon>Chironomus</taxon>
    </lineage>
</organism>
<comment type="subcellular location">
    <subcellularLocation>
        <location evidence="1">Peroxisome</location>
    </subcellularLocation>
</comment>
<reference evidence="5" key="1">
    <citation type="submission" date="2022-01" db="EMBL/GenBank/DDBJ databases">
        <authorList>
            <person name="King R."/>
        </authorList>
    </citation>
    <scope>NUCLEOTIDE SEQUENCE</scope>
</reference>
<keyword evidence="6" id="KW-1185">Reference proteome</keyword>
<evidence type="ECO:0000256" key="2">
    <source>
        <dbReference type="ARBA" id="ARBA00023140"/>
    </source>
</evidence>
<dbReference type="Gene3D" id="3.40.50.12780">
    <property type="entry name" value="N-terminal domain of ligase-like"/>
    <property type="match status" value="1"/>
</dbReference>
<evidence type="ECO:0000313" key="6">
    <source>
        <dbReference type="Proteomes" id="UP001153620"/>
    </source>
</evidence>
<sequence>MDSDSVDDFVFPSTDPNSIILIICSSGSTGFQKGVCKSHKHVIQYFFPYFNQNTDKPFVVLQSSYIFWFSGIYFIIVGALYKCVRIISIKPIEPQSVVDIIQDYKVNSLMIAPYAVSKILQIQNLKRLDSITELVIAGSAASKDIQNNIQKFIPNGIVCNAYGCSEENYLTINKNVLKYGSCGLPVDNTELMVVDDDFKNLGPNEKGEICSRLSIQFSGYFDEPEKTQEAFEGDWFKTGDIGYFDDDGYLYIVDRKKELLKYNNYQVTPSEIEAVINEIKGIVNSSVVGVYDANEGNDIIHAFVIVDESSNLAENVILEQVNGKHDNKSAYDEMSVEQCEFNDGK</sequence>
<gene>
    <name evidence="5" type="ORF">CHIRRI_LOCUS9476</name>
</gene>
<dbReference type="InterPro" id="IPR045851">
    <property type="entry name" value="AMP-bd_C_sf"/>
</dbReference>
<keyword evidence="3" id="KW-0472">Membrane</keyword>
<dbReference type="GO" id="GO:0005777">
    <property type="term" value="C:peroxisome"/>
    <property type="evidence" value="ECO:0007669"/>
    <property type="project" value="UniProtKB-SubCell"/>
</dbReference>
<evidence type="ECO:0000256" key="3">
    <source>
        <dbReference type="SAM" id="Phobius"/>
    </source>
</evidence>
<keyword evidence="3" id="KW-0812">Transmembrane</keyword>
<evidence type="ECO:0000259" key="4">
    <source>
        <dbReference type="Pfam" id="PF00501"/>
    </source>
</evidence>
<protein>
    <recommendedName>
        <fullName evidence="4">AMP-dependent synthetase/ligase domain-containing protein</fullName>
    </recommendedName>
</protein>
<dbReference type="Proteomes" id="UP001153620">
    <property type="component" value="Chromosome 3"/>
</dbReference>
<evidence type="ECO:0000313" key="5">
    <source>
        <dbReference type="EMBL" id="CAG9806621.1"/>
    </source>
</evidence>
<dbReference type="AlphaFoldDB" id="A0A9N9RZP6"/>
<feature type="domain" description="AMP-dependent synthetase/ligase" evidence="4">
    <location>
        <begin position="12"/>
        <end position="221"/>
    </location>
</feature>
<proteinExistence type="predicted"/>
<dbReference type="SUPFAM" id="SSF56801">
    <property type="entry name" value="Acetyl-CoA synthetase-like"/>
    <property type="match status" value="1"/>
</dbReference>
<accession>A0A9N9RZP6</accession>
<dbReference type="PANTHER" id="PTHR24096">
    <property type="entry name" value="LONG-CHAIN-FATTY-ACID--COA LIGASE"/>
    <property type="match status" value="1"/>
</dbReference>
<evidence type="ECO:0000256" key="1">
    <source>
        <dbReference type="ARBA" id="ARBA00004275"/>
    </source>
</evidence>
<dbReference type="Pfam" id="PF00501">
    <property type="entry name" value="AMP-binding"/>
    <property type="match status" value="1"/>
</dbReference>
<feature type="transmembrane region" description="Helical" evidence="3">
    <location>
        <begin position="65"/>
        <end position="84"/>
    </location>
</feature>
<keyword evidence="3" id="KW-1133">Transmembrane helix</keyword>
<dbReference type="GO" id="GO:0004467">
    <property type="term" value="F:long-chain fatty acid-CoA ligase activity"/>
    <property type="evidence" value="ECO:0007669"/>
    <property type="project" value="TreeGrafter"/>
</dbReference>
<keyword evidence="2" id="KW-0576">Peroxisome</keyword>
<name>A0A9N9RZP6_9DIPT</name>
<dbReference type="Gene3D" id="3.30.300.30">
    <property type="match status" value="1"/>
</dbReference>
<dbReference type="InterPro" id="IPR042099">
    <property type="entry name" value="ANL_N_sf"/>
</dbReference>
<dbReference type="OrthoDB" id="10253869at2759"/>
<dbReference type="InterPro" id="IPR000873">
    <property type="entry name" value="AMP-dep_synth/lig_dom"/>
</dbReference>
<dbReference type="GO" id="GO:0046949">
    <property type="term" value="P:fatty-acyl-CoA biosynthetic process"/>
    <property type="evidence" value="ECO:0007669"/>
    <property type="project" value="TreeGrafter"/>
</dbReference>
<dbReference type="PANTHER" id="PTHR24096:SF353">
    <property type="entry name" value="GH16244P-RELATED"/>
    <property type="match status" value="1"/>
</dbReference>
<dbReference type="EMBL" id="OU895879">
    <property type="protein sequence ID" value="CAG9806621.1"/>
    <property type="molecule type" value="Genomic_DNA"/>
</dbReference>
<reference evidence="5" key="2">
    <citation type="submission" date="2022-10" db="EMBL/GenBank/DDBJ databases">
        <authorList>
            <consortium name="ENA_rothamsted_submissions"/>
            <consortium name="culmorum"/>
            <person name="King R."/>
        </authorList>
    </citation>
    <scope>NUCLEOTIDE SEQUENCE</scope>
</reference>